<proteinExistence type="predicted"/>
<feature type="non-terminal residue" evidence="1">
    <location>
        <position position="124"/>
    </location>
</feature>
<organism evidence="1 2">
    <name type="scientific">Corchorus olitorius</name>
    <dbReference type="NCBI Taxonomy" id="93759"/>
    <lineage>
        <taxon>Eukaryota</taxon>
        <taxon>Viridiplantae</taxon>
        <taxon>Streptophyta</taxon>
        <taxon>Embryophyta</taxon>
        <taxon>Tracheophyta</taxon>
        <taxon>Spermatophyta</taxon>
        <taxon>Magnoliopsida</taxon>
        <taxon>eudicotyledons</taxon>
        <taxon>Gunneridae</taxon>
        <taxon>Pentapetalae</taxon>
        <taxon>rosids</taxon>
        <taxon>malvids</taxon>
        <taxon>Malvales</taxon>
        <taxon>Malvaceae</taxon>
        <taxon>Grewioideae</taxon>
        <taxon>Apeibeae</taxon>
        <taxon>Corchorus</taxon>
    </lineage>
</organism>
<name>A0A1R3GC61_9ROSI</name>
<reference evidence="2" key="1">
    <citation type="submission" date="2013-09" db="EMBL/GenBank/DDBJ databases">
        <title>Corchorus olitorius genome sequencing.</title>
        <authorList>
            <person name="Alam M."/>
            <person name="Haque M.S."/>
            <person name="Islam M.S."/>
            <person name="Emdad E.M."/>
            <person name="Islam M.M."/>
            <person name="Ahmed B."/>
            <person name="Halim A."/>
            <person name="Hossen Q.M.M."/>
            <person name="Hossain M.Z."/>
            <person name="Ahmed R."/>
            <person name="Khan M.M."/>
            <person name="Islam R."/>
            <person name="Rashid M.M."/>
            <person name="Khan S.A."/>
            <person name="Rahman M.S."/>
            <person name="Alam M."/>
            <person name="Yahiya A.S."/>
            <person name="Khan M.S."/>
            <person name="Azam M.S."/>
            <person name="Haque T."/>
            <person name="Lashkar M.Z.H."/>
            <person name="Akhand A.I."/>
            <person name="Morshed G."/>
            <person name="Roy S."/>
            <person name="Uddin K.S."/>
            <person name="Rabeya T."/>
            <person name="Hossain A.S."/>
            <person name="Chowdhury A."/>
            <person name="Snigdha A.R."/>
            <person name="Mortoza M.S."/>
            <person name="Matin S.A."/>
            <person name="Hoque S.M.E."/>
            <person name="Islam M.K."/>
            <person name="Roy D.K."/>
            <person name="Haider R."/>
            <person name="Moosa M.M."/>
            <person name="Elias S.M."/>
            <person name="Hasan A.M."/>
            <person name="Jahan S."/>
            <person name="Shafiuddin M."/>
            <person name="Mahmood N."/>
            <person name="Shommy N.S."/>
        </authorList>
    </citation>
    <scope>NUCLEOTIDE SEQUENCE [LARGE SCALE GENOMIC DNA]</scope>
    <source>
        <strain evidence="2">cv. O-4</strain>
    </source>
</reference>
<keyword evidence="2" id="KW-1185">Reference proteome</keyword>
<dbReference type="OrthoDB" id="1614215at2759"/>
<gene>
    <name evidence="1" type="ORF">COLO4_35900</name>
</gene>
<evidence type="ECO:0000313" key="1">
    <source>
        <dbReference type="EMBL" id="OMO55651.1"/>
    </source>
</evidence>
<accession>A0A1R3GC61</accession>
<dbReference type="Proteomes" id="UP000187203">
    <property type="component" value="Unassembled WGS sequence"/>
</dbReference>
<comment type="caution">
    <text evidence="1">The sequence shown here is derived from an EMBL/GenBank/DDBJ whole genome shotgun (WGS) entry which is preliminary data.</text>
</comment>
<dbReference type="EMBL" id="AWUE01022889">
    <property type="protein sequence ID" value="OMO55651.1"/>
    <property type="molecule type" value="Genomic_DNA"/>
</dbReference>
<sequence>MTNSISNKRVFCYCHIDGRLVVNNDNSLDYIGGTTIGIVLNENTTFQQLVQEVEGKLGKSLMGKIFKYTLDFDKTKLIDLVSDACLKDLIYFSGRISQLYVFQREMPDIFNSIEDQPQNIVELE</sequence>
<protein>
    <submittedName>
        <fullName evidence="1">Phox/Bem1p</fullName>
    </submittedName>
</protein>
<evidence type="ECO:0000313" key="2">
    <source>
        <dbReference type="Proteomes" id="UP000187203"/>
    </source>
</evidence>
<dbReference type="AlphaFoldDB" id="A0A1R3GC61"/>